<dbReference type="RefSeq" id="WP_116025212.1">
    <property type="nucleotide sequence ID" value="NZ_QTTT01000001.1"/>
</dbReference>
<evidence type="ECO:0008006" key="3">
    <source>
        <dbReference type="Google" id="ProtNLM"/>
    </source>
</evidence>
<evidence type="ECO:0000313" key="2">
    <source>
        <dbReference type="Proteomes" id="UP000256661"/>
    </source>
</evidence>
<gene>
    <name evidence="1" type="ORF">DFJ69_5519</name>
</gene>
<dbReference type="OrthoDB" id="5180616at2"/>
<accession>A0A3D9SW02</accession>
<organism evidence="1 2">
    <name type="scientific">Thermomonospora umbrina</name>
    <dbReference type="NCBI Taxonomy" id="111806"/>
    <lineage>
        <taxon>Bacteria</taxon>
        <taxon>Bacillati</taxon>
        <taxon>Actinomycetota</taxon>
        <taxon>Actinomycetes</taxon>
        <taxon>Streptosporangiales</taxon>
        <taxon>Thermomonosporaceae</taxon>
        <taxon>Thermomonospora</taxon>
    </lineage>
</organism>
<dbReference type="EMBL" id="QTTT01000001">
    <property type="protein sequence ID" value="REE99998.1"/>
    <property type="molecule type" value="Genomic_DNA"/>
</dbReference>
<evidence type="ECO:0000313" key="1">
    <source>
        <dbReference type="EMBL" id="REE99998.1"/>
    </source>
</evidence>
<dbReference type="Proteomes" id="UP000256661">
    <property type="component" value="Unassembled WGS sequence"/>
</dbReference>
<protein>
    <recommendedName>
        <fullName evidence="3">FhuF-like iron-sulfur protein</fullName>
    </recommendedName>
</protein>
<dbReference type="AlphaFoldDB" id="A0A3D9SW02"/>
<proteinExistence type="predicted"/>
<keyword evidence="2" id="KW-1185">Reference proteome</keyword>
<reference evidence="1 2" key="1">
    <citation type="submission" date="2018-08" db="EMBL/GenBank/DDBJ databases">
        <title>Sequencing the genomes of 1000 actinobacteria strains.</title>
        <authorList>
            <person name="Klenk H.-P."/>
        </authorList>
    </citation>
    <scope>NUCLEOTIDE SEQUENCE [LARGE SCALE GENOMIC DNA]</scope>
    <source>
        <strain evidence="1 2">DSM 43927</strain>
    </source>
</reference>
<name>A0A3D9SW02_9ACTN</name>
<comment type="caution">
    <text evidence="1">The sequence shown here is derived from an EMBL/GenBank/DDBJ whole genome shotgun (WGS) entry which is preliminary data.</text>
</comment>
<sequence length="247" mass="25998">MNANRAGAAVAVGRSAEDALGPLIGRLRAEADGGEALGVEPGLVGTGEDWFTAAELIGSPHERLRTLIARTERRWRAPSHVAAALWWKNVSYWTALPVATGWALNRRVPLLTLDTTLLRASEEADMRVAVSELRVATGNDDDLGAAIAATLLRDVCAPLIDALHELTRAGRRGLWGSVAEALVYPLVTAAPGDASQAAALLRSVGDPVAGLVELPELRRRTCCLWVTLPEADACPTCCVIGGARASG</sequence>